<accession>X1BW58</accession>
<dbReference type="AlphaFoldDB" id="X1BW58"/>
<protein>
    <submittedName>
        <fullName evidence="1">Uncharacterized protein</fullName>
    </submittedName>
</protein>
<reference evidence="1" key="1">
    <citation type="journal article" date="2014" name="Front. Microbiol.">
        <title>High frequency of phylogenetically diverse reductive dehalogenase-homologous genes in deep subseafloor sedimentary metagenomes.</title>
        <authorList>
            <person name="Kawai M."/>
            <person name="Futagami T."/>
            <person name="Toyoda A."/>
            <person name="Takaki Y."/>
            <person name="Nishi S."/>
            <person name="Hori S."/>
            <person name="Arai W."/>
            <person name="Tsubouchi T."/>
            <person name="Morono Y."/>
            <person name="Uchiyama I."/>
            <person name="Ito T."/>
            <person name="Fujiyama A."/>
            <person name="Inagaki F."/>
            <person name="Takami H."/>
        </authorList>
    </citation>
    <scope>NUCLEOTIDE SEQUENCE</scope>
    <source>
        <strain evidence="1">Expedition CK06-06</strain>
    </source>
</reference>
<name>X1BW58_9ZZZZ</name>
<gene>
    <name evidence="1" type="ORF">S01H4_49503</name>
</gene>
<feature type="non-terminal residue" evidence="1">
    <location>
        <position position="1"/>
    </location>
</feature>
<comment type="caution">
    <text evidence="1">The sequence shown here is derived from an EMBL/GenBank/DDBJ whole genome shotgun (WGS) entry which is preliminary data.</text>
</comment>
<dbReference type="EMBL" id="BART01028006">
    <property type="protein sequence ID" value="GAG99979.1"/>
    <property type="molecule type" value="Genomic_DNA"/>
</dbReference>
<evidence type="ECO:0000313" key="1">
    <source>
        <dbReference type="EMBL" id="GAG99979.1"/>
    </source>
</evidence>
<feature type="non-terminal residue" evidence="1">
    <location>
        <position position="274"/>
    </location>
</feature>
<proteinExistence type="predicted"/>
<organism evidence="1">
    <name type="scientific">marine sediment metagenome</name>
    <dbReference type="NCBI Taxonomy" id="412755"/>
    <lineage>
        <taxon>unclassified sequences</taxon>
        <taxon>metagenomes</taxon>
        <taxon>ecological metagenomes</taxon>
    </lineage>
</organism>
<sequence length="274" mass="29991">LLLRWVNNGFQTIASLENWTWLEGQKVLTYGTHGAGANTADGITYLPHDIHRLVSVWPSGRGYREQVEIIGGWELDSRDPSMVAGSPADVLALWGYYNVARDNPTAGVINVADAGGAAFDVVVEGTDTNGFEARETVTLVAGAGVTTTTFAAGPDGVRRCYILEDSITAGVPTIVTFVSTGTTIETLNYTNGEFIHEHRRTELSPATTGGASYVTRYQKRVRPVTSVNDVVAIPFEFEDLLTLSIERRLLAFQGKQQEALAHEQMFRNRVRELK</sequence>